<accession>A0AAD5TKN7</accession>
<feature type="region of interest" description="Disordered" evidence="5">
    <location>
        <begin position="1"/>
        <end position="139"/>
    </location>
</feature>
<protein>
    <submittedName>
        <fullName evidence="7">Ribosome biogenesis protein brx1</fullName>
    </submittedName>
</protein>
<keyword evidence="3" id="KW-0690">Ribosome biogenesis</keyword>
<dbReference type="PROSITE" id="PS50833">
    <property type="entry name" value="BRIX"/>
    <property type="match status" value="1"/>
</dbReference>
<feature type="compositionally biased region" description="Acidic residues" evidence="5">
    <location>
        <begin position="84"/>
        <end position="129"/>
    </location>
</feature>
<dbReference type="PANTHER" id="PTHR13634">
    <property type="entry name" value="RIBOSOME BIOGENESIS PROTEIN BRIX"/>
    <property type="match status" value="1"/>
</dbReference>
<dbReference type="Proteomes" id="UP001212152">
    <property type="component" value="Unassembled WGS sequence"/>
</dbReference>
<dbReference type="InterPro" id="IPR007109">
    <property type="entry name" value="Brix"/>
</dbReference>
<comment type="similarity">
    <text evidence="2">Belongs to the BRX1 family.</text>
</comment>
<dbReference type="EMBL" id="JADGJQ010000034">
    <property type="protein sequence ID" value="KAJ3177277.1"/>
    <property type="molecule type" value="Genomic_DNA"/>
</dbReference>
<evidence type="ECO:0000256" key="5">
    <source>
        <dbReference type="SAM" id="MobiDB-lite"/>
    </source>
</evidence>
<feature type="compositionally biased region" description="Acidic residues" evidence="5">
    <location>
        <begin position="37"/>
        <end position="56"/>
    </location>
</feature>
<keyword evidence="4" id="KW-0539">Nucleus</keyword>
<dbReference type="InterPro" id="IPR026532">
    <property type="entry name" value="BRX1"/>
</dbReference>
<dbReference type="GO" id="GO:0005730">
    <property type="term" value="C:nucleolus"/>
    <property type="evidence" value="ECO:0007669"/>
    <property type="project" value="UniProtKB-SubCell"/>
</dbReference>
<evidence type="ECO:0000259" key="6">
    <source>
        <dbReference type="PROSITE" id="PS50833"/>
    </source>
</evidence>
<dbReference type="GO" id="GO:0000027">
    <property type="term" value="P:ribosomal large subunit assembly"/>
    <property type="evidence" value="ECO:0007669"/>
    <property type="project" value="TreeGrafter"/>
</dbReference>
<reference evidence="7" key="1">
    <citation type="submission" date="2020-05" db="EMBL/GenBank/DDBJ databases">
        <title>Phylogenomic resolution of chytrid fungi.</title>
        <authorList>
            <person name="Stajich J.E."/>
            <person name="Amses K."/>
            <person name="Simmons R."/>
            <person name="Seto K."/>
            <person name="Myers J."/>
            <person name="Bonds A."/>
            <person name="Quandt C.A."/>
            <person name="Barry K."/>
            <person name="Liu P."/>
            <person name="Grigoriev I."/>
            <person name="Longcore J.E."/>
            <person name="James T.Y."/>
        </authorList>
    </citation>
    <scope>NUCLEOTIDE SEQUENCE</scope>
    <source>
        <strain evidence="7">JEL0379</strain>
    </source>
</reference>
<name>A0AAD5TKN7_9FUNG</name>
<feature type="region of interest" description="Disordered" evidence="5">
    <location>
        <begin position="374"/>
        <end position="397"/>
    </location>
</feature>
<evidence type="ECO:0000256" key="3">
    <source>
        <dbReference type="ARBA" id="ARBA00022517"/>
    </source>
</evidence>
<dbReference type="SUPFAM" id="SSF52954">
    <property type="entry name" value="Class II aaRS ABD-related"/>
    <property type="match status" value="1"/>
</dbReference>
<feature type="compositionally biased region" description="Basic and acidic residues" evidence="5">
    <location>
        <begin position="374"/>
        <end position="386"/>
    </location>
</feature>
<dbReference type="GO" id="GO:0006364">
    <property type="term" value="P:rRNA processing"/>
    <property type="evidence" value="ECO:0007669"/>
    <property type="project" value="InterPro"/>
</dbReference>
<evidence type="ECO:0000256" key="4">
    <source>
        <dbReference type="ARBA" id="ARBA00023242"/>
    </source>
</evidence>
<comment type="caution">
    <text evidence="7">The sequence shown here is derived from an EMBL/GenBank/DDBJ whole genome shotgun (WGS) entry which is preliminary data.</text>
</comment>
<feature type="compositionally biased region" description="Basic and acidic residues" evidence="5">
    <location>
        <begin position="9"/>
        <end position="23"/>
    </location>
</feature>
<keyword evidence="8" id="KW-1185">Reference proteome</keyword>
<dbReference type="AlphaFoldDB" id="A0AAD5TKN7"/>
<gene>
    <name evidence="7" type="primary">BRX1</name>
    <name evidence="7" type="ORF">HDU87_004528</name>
</gene>
<dbReference type="SMART" id="SM00879">
    <property type="entry name" value="Brix"/>
    <property type="match status" value="1"/>
</dbReference>
<dbReference type="Pfam" id="PF04427">
    <property type="entry name" value="Brix"/>
    <property type="match status" value="1"/>
</dbReference>
<dbReference type="PANTHER" id="PTHR13634:SF0">
    <property type="entry name" value="RIBOSOME BIOGENESIS PROTEIN BRX1 HOMOLOG"/>
    <property type="match status" value="1"/>
</dbReference>
<evidence type="ECO:0000256" key="2">
    <source>
        <dbReference type="ARBA" id="ARBA00006369"/>
    </source>
</evidence>
<evidence type="ECO:0000313" key="7">
    <source>
        <dbReference type="EMBL" id="KAJ3177277.1"/>
    </source>
</evidence>
<sequence length="397" mass="45734">MAPPRNKRIRSDENDAAPRKRAEIVSVDLGNAGGSGDESDGGVDDDDFGSSDDSENEMQHAMQSMGKKELLLRAQAMNMADHGSDEEEEEEEEEEDDDEELEEGDLDAEVAEAHSDDEEQEQEQEEEEEHNTKPVFKRNKQRVLLLSSRGITHRHRHMLTDLHALMPHSKKDAKLDNKHKLHILNELAELSNCNNCIYFEIRKHTDCYLWMSKTPNGPSVKFHVQNVHTMDELRMTGNCLKGSRPILSFDQNFDTQPHYQLLKEMFTHTFGSPRTSRKLKPFIDHVLAFSIADGKIWFRNYQIIEKPAVERGQKDTEISLIEIGPRFVLNIMRIFDGSFGGSTLFENKEFVGPNQIRRTKRLELSDEYKRRVEAGKKREAKMRDNQLPEDPLADVFQ</sequence>
<dbReference type="GO" id="GO:0019843">
    <property type="term" value="F:rRNA binding"/>
    <property type="evidence" value="ECO:0007669"/>
    <property type="project" value="InterPro"/>
</dbReference>
<proteinExistence type="inferred from homology"/>
<organism evidence="7 8">
    <name type="scientific">Geranomyces variabilis</name>
    <dbReference type="NCBI Taxonomy" id="109894"/>
    <lineage>
        <taxon>Eukaryota</taxon>
        <taxon>Fungi</taxon>
        <taxon>Fungi incertae sedis</taxon>
        <taxon>Chytridiomycota</taxon>
        <taxon>Chytridiomycota incertae sedis</taxon>
        <taxon>Chytridiomycetes</taxon>
        <taxon>Spizellomycetales</taxon>
        <taxon>Powellomycetaceae</taxon>
        <taxon>Geranomyces</taxon>
    </lineage>
</organism>
<evidence type="ECO:0000313" key="8">
    <source>
        <dbReference type="Proteomes" id="UP001212152"/>
    </source>
</evidence>
<feature type="domain" description="Brix" evidence="6">
    <location>
        <begin position="141"/>
        <end position="340"/>
    </location>
</feature>
<comment type="subcellular location">
    <subcellularLocation>
        <location evidence="1">Nucleus</location>
        <location evidence="1">Nucleolus</location>
    </subcellularLocation>
</comment>
<evidence type="ECO:0000256" key="1">
    <source>
        <dbReference type="ARBA" id="ARBA00004604"/>
    </source>
</evidence>